<accession>A0A4C1WVX2</accession>
<proteinExistence type="predicted"/>
<dbReference type="EMBL" id="BGZK01000641">
    <property type="protein sequence ID" value="GBP54214.1"/>
    <property type="molecule type" value="Genomic_DNA"/>
</dbReference>
<comment type="caution">
    <text evidence="1">The sequence shown here is derived from an EMBL/GenBank/DDBJ whole genome shotgun (WGS) entry which is preliminary data.</text>
</comment>
<name>A0A4C1WVX2_EUMVA</name>
<sequence length="134" mass="14813">MEGEWANGSLTSWAKYRSGSCYFTGLPALALDKGFYCGFSICPGSCPAPPPAATPSTISIIDYRPIANMRSGPIRRRPRLRTRNGSNFVRDPHLRDWDYQTALAPIYFIIDRCARRIPGVASRSTPTSSHFNAA</sequence>
<dbReference type="AlphaFoldDB" id="A0A4C1WVX2"/>
<protein>
    <submittedName>
        <fullName evidence="1">Uncharacterized protein</fullName>
    </submittedName>
</protein>
<evidence type="ECO:0000313" key="1">
    <source>
        <dbReference type="EMBL" id="GBP54214.1"/>
    </source>
</evidence>
<keyword evidence="2" id="KW-1185">Reference proteome</keyword>
<gene>
    <name evidence="1" type="ORF">EVAR_43239_1</name>
</gene>
<organism evidence="1 2">
    <name type="scientific">Eumeta variegata</name>
    <name type="common">Bagworm moth</name>
    <name type="synonym">Eumeta japonica</name>
    <dbReference type="NCBI Taxonomy" id="151549"/>
    <lineage>
        <taxon>Eukaryota</taxon>
        <taxon>Metazoa</taxon>
        <taxon>Ecdysozoa</taxon>
        <taxon>Arthropoda</taxon>
        <taxon>Hexapoda</taxon>
        <taxon>Insecta</taxon>
        <taxon>Pterygota</taxon>
        <taxon>Neoptera</taxon>
        <taxon>Endopterygota</taxon>
        <taxon>Lepidoptera</taxon>
        <taxon>Glossata</taxon>
        <taxon>Ditrysia</taxon>
        <taxon>Tineoidea</taxon>
        <taxon>Psychidae</taxon>
        <taxon>Oiketicinae</taxon>
        <taxon>Eumeta</taxon>
    </lineage>
</organism>
<evidence type="ECO:0000313" key="2">
    <source>
        <dbReference type="Proteomes" id="UP000299102"/>
    </source>
</evidence>
<reference evidence="1 2" key="1">
    <citation type="journal article" date="2019" name="Commun. Biol.">
        <title>The bagworm genome reveals a unique fibroin gene that provides high tensile strength.</title>
        <authorList>
            <person name="Kono N."/>
            <person name="Nakamura H."/>
            <person name="Ohtoshi R."/>
            <person name="Tomita M."/>
            <person name="Numata K."/>
            <person name="Arakawa K."/>
        </authorList>
    </citation>
    <scope>NUCLEOTIDE SEQUENCE [LARGE SCALE GENOMIC DNA]</scope>
</reference>
<dbReference type="Proteomes" id="UP000299102">
    <property type="component" value="Unassembled WGS sequence"/>
</dbReference>